<dbReference type="EC" id="2.7.1.144" evidence="7"/>
<protein>
    <recommendedName>
        <fullName evidence="7">Tagatose-6-phosphate kinase</fullName>
        <ecNumber evidence="7">2.7.1.144</ecNumber>
    </recommendedName>
</protein>
<dbReference type="InterPro" id="IPR022463">
    <property type="entry name" value="1-PFruKinase"/>
</dbReference>
<keyword evidence="2 7" id="KW-0808">Transferase</keyword>
<dbReference type="PIRSF" id="PIRSF000535">
    <property type="entry name" value="1PFK/6PFK/LacC"/>
    <property type="match status" value="1"/>
</dbReference>
<keyword evidence="7" id="KW-0423">Lactose metabolism</keyword>
<evidence type="ECO:0000256" key="4">
    <source>
        <dbReference type="ARBA" id="ARBA00022777"/>
    </source>
</evidence>
<comment type="similarity">
    <text evidence="7">Belongs to the carbohydrate kinase PfkB family. LacC subfamily.</text>
</comment>
<dbReference type="GO" id="GO:0008662">
    <property type="term" value="F:1-phosphofructokinase activity"/>
    <property type="evidence" value="ECO:0007669"/>
    <property type="project" value="UniProtKB-UniRule"/>
</dbReference>
<evidence type="ECO:0000256" key="2">
    <source>
        <dbReference type="ARBA" id="ARBA00022679"/>
    </source>
</evidence>
<dbReference type="PANTHER" id="PTHR46566:SF2">
    <property type="entry name" value="ATP-DEPENDENT 6-PHOSPHOFRUCTOKINASE ISOZYME 2"/>
    <property type="match status" value="1"/>
</dbReference>
<evidence type="ECO:0000256" key="7">
    <source>
        <dbReference type="PIRNR" id="PIRNR000535"/>
    </source>
</evidence>
<dbReference type="PROSITE" id="PS00584">
    <property type="entry name" value="PFKB_KINASES_2"/>
    <property type="match status" value="1"/>
</dbReference>
<dbReference type="GO" id="GO:0044281">
    <property type="term" value="P:small molecule metabolic process"/>
    <property type="evidence" value="ECO:0007669"/>
    <property type="project" value="UniProtKB-ARBA"/>
</dbReference>
<evidence type="ECO:0000313" key="11">
    <source>
        <dbReference type="Proteomes" id="UP000199410"/>
    </source>
</evidence>
<comment type="similarity">
    <text evidence="1">Belongs to the carbohydrate kinase pfkB family.</text>
</comment>
<dbReference type="PANTHER" id="PTHR46566">
    <property type="entry name" value="1-PHOSPHOFRUCTOKINASE-RELATED"/>
    <property type="match status" value="1"/>
</dbReference>
<evidence type="ECO:0000256" key="6">
    <source>
        <dbReference type="ARBA" id="ARBA00047745"/>
    </source>
</evidence>
<dbReference type="InterPro" id="IPR017583">
    <property type="entry name" value="Tagatose/fructose_Pkinase"/>
</dbReference>
<dbReference type="CDD" id="cd01164">
    <property type="entry name" value="FruK_PfkB_like"/>
    <property type="match status" value="1"/>
</dbReference>
<dbReference type="EMBL" id="FOEL01000023">
    <property type="protein sequence ID" value="SER72658.1"/>
    <property type="molecule type" value="Genomic_DNA"/>
</dbReference>
<feature type="domain" description="Carbohydrate kinase PfkB" evidence="9">
    <location>
        <begin position="10"/>
        <end position="287"/>
    </location>
</feature>
<dbReference type="UniPathway" id="UPA00704">
    <property type="reaction ID" value="UER00715"/>
</dbReference>
<dbReference type="Proteomes" id="UP000199410">
    <property type="component" value="Unassembled WGS sequence"/>
</dbReference>
<sequence length="312" mass="34157">MITTLTLNAAIDQVYELDSLMIGQTNRVLQKSQQGGGKGVNVARVIASLGGEVNIGGFVGGLNGSKIVELLQEENLQTEFIQIEEENRICLTIINQQTKEMSELLEVGPTIHEQEWINMLNWIETKAEHATYFVLSGSLPQGIQKTAYATIIHLLKEKGIRVALDTSGEALRKGITAIPFIIKPNEDEITQLIGRPALTHEDLVQVGIKFQKLGIEHVCFSLGEQGALFVHPSGIYKVNAPRINVVNTVGSGDAFLGGLIYKLSHGADHTEAYKWAVACGSANAAHKEIAKVQRDTVEKLLEEIQITKIKEK</sequence>
<evidence type="ECO:0000313" key="10">
    <source>
        <dbReference type="EMBL" id="SER72658.1"/>
    </source>
</evidence>
<dbReference type="PROSITE" id="PS00583">
    <property type="entry name" value="PFKB_KINASES_1"/>
    <property type="match status" value="1"/>
</dbReference>
<dbReference type="GO" id="GO:0005524">
    <property type="term" value="F:ATP binding"/>
    <property type="evidence" value="ECO:0007669"/>
    <property type="project" value="UniProtKB-UniRule"/>
</dbReference>
<keyword evidence="4 8" id="KW-0418">Kinase</keyword>
<dbReference type="RefSeq" id="WP_089987223.1">
    <property type="nucleotide sequence ID" value="NZ_BJOM01000008.1"/>
</dbReference>
<dbReference type="GO" id="GO:0005988">
    <property type="term" value="P:lactose metabolic process"/>
    <property type="evidence" value="ECO:0007669"/>
    <property type="project" value="UniProtKB-KW"/>
</dbReference>
<accession>A0A1H9RJ53</accession>
<dbReference type="InterPro" id="IPR029056">
    <property type="entry name" value="Ribokinase-like"/>
</dbReference>
<dbReference type="InterPro" id="IPR011611">
    <property type="entry name" value="PfkB_dom"/>
</dbReference>
<dbReference type="NCBIfam" id="TIGR03828">
    <property type="entry name" value="pfkB"/>
    <property type="match status" value="1"/>
</dbReference>
<dbReference type="AlphaFoldDB" id="A0A1H9RJ53"/>
<organism evidence="10 11">
    <name type="scientific">Lysinibacillus fusiformis</name>
    <dbReference type="NCBI Taxonomy" id="28031"/>
    <lineage>
        <taxon>Bacteria</taxon>
        <taxon>Bacillati</taxon>
        <taxon>Bacillota</taxon>
        <taxon>Bacilli</taxon>
        <taxon>Bacillales</taxon>
        <taxon>Bacillaceae</taxon>
        <taxon>Lysinibacillus</taxon>
    </lineage>
</organism>
<comment type="catalytic activity">
    <reaction evidence="6 8">
        <text>beta-D-fructose 1-phosphate + ATP = beta-D-fructose 1,6-bisphosphate + ADP + H(+)</text>
        <dbReference type="Rhea" id="RHEA:14213"/>
        <dbReference type="ChEBI" id="CHEBI:15378"/>
        <dbReference type="ChEBI" id="CHEBI:30616"/>
        <dbReference type="ChEBI" id="CHEBI:32966"/>
        <dbReference type="ChEBI" id="CHEBI:138881"/>
        <dbReference type="ChEBI" id="CHEBI:456216"/>
        <dbReference type="EC" id="2.7.1.56"/>
    </reaction>
</comment>
<name>A0A1H9RJ53_9BACI</name>
<gene>
    <name evidence="10" type="ORF">SAMN02787113_04432</name>
</gene>
<evidence type="ECO:0000256" key="5">
    <source>
        <dbReference type="ARBA" id="ARBA00022840"/>
    </source>
</evidence>
<comment type="pathway">
    <text evidence="7">Carbohydrate metabolism; D-tagatose 6-phosphate degradation; D-glyceraldehyde 3-phosphate and glycerone phosphate from D-tagatose 6-phosphate: step 1/2.</text>
</comment>
<proteinExistence type="inferred from homology"/>
<keyword evidence="5 7" id="KW-0067">ATP-binding</keyword>
<evidence type="ECO:0000256" key="1">
    <source>
        <dbReference type="ARBA" id="ARBA00005380"/>
    </source>
</evidence>
<evidence type="ECO:0000259" key="9">
    <source>
        <dbReference type="Pfam" id="PF00294"/>
    </source>
</evidence>
<comment type="catalytic activity">
    <reaction evidence="7">
        <text>D-tagatofuranose 6-phosphate + ATP = D-tagatofuranose 1,6-bisphosphate + ADP + H(+)</text>
        <dbReference type="Rhea" id="RHEA:12420"/>
        <dbReference type="ChEBI" id="CHEBI:15378"/>
        <dbReference type="ChEBI" id="CHEBI:30616"/>
        <dbReference type="ChEBI" id="CHEBI:58694"/>
        <dbReference type="ChEBI" id="CHEBI:58695"/>
        <dbReference type="ChEBI" id="CHEBI:456216"/>
        <dbReference type="EC" id="2.7.1.144"/>
    </reaction>
</comment>
<dbReference type="NCBIfam" id="TIGR03168">
    <property type="entry name" value="1-PFK"/>
    <property type="match status" value="1"/>
</dbReference>
<dbReference type="FunFam" id="3.40.1190.20:FF:000001">
    <property type="entry name" value="Phosphofructokinase"/>
    <property type="match status" value="1"/>
</dbReference>
<dbReference type="GO" id="GO:0016052">
    <property type="term" value="P:carbohydrate catabolic process"/>
    <property type="evidence" value="ECO:0007669"/>
    <property type="project" value="UniProtKB-ARBA"/>
</dbReference>
<dbReference type="GO" id="GO:0009024">
    <property type="term" value="F:tagatose-6-phosphate kinase activity"/>
    <property type="evidence" value="ECO:0007669"/>
    <property type="project" value="UniProtKB-EC"/>
</dbReference>
<keyword evidence="3 7" id="KW-0547">Nucleotide-binding</keyword>
<dbReference type="Pfam" id="PF00294">
    <property type="entry name" value="PfkB"/>
    <property type="match status" value="1"/>
</dbReference>
<dbReference type="SUPFAM" id="SSF53613">
    <property type="entry name" value="Ribokinase-like"/>
    <property type="match status" value="1"/>
</dbReference>
<evidence type="ECO:0000256" key="8">
    <source>
        <dbReference type="RuleBase" id="RU369061"/>
    </source>
</evidence>
<dbReference type="GO" id="GO:2001059">
    <property type="term" value="P:D-tagatose 6-phosphate catabolic process"/>
    <property type="evidence" value="ECO:0007669"/>
    <property type="project" value="UniProtKB-UniPathway"/>
</dbReference>
<dbReference type="Gene3D" id="3.40.1190.20">
    <property type="match status" value="1"/>
</dbReference>
<dbReference type="GO" id="GO:0005829">
    <property type="term" value="C:cytosol"/>
    <property type="evidence" value="ECO:0007669"/>
    <property type="project" value="TreeGrafter"/>
</dbReference>
<reference evidence="10 11" key="1">
    <citation type="submission" date="2016-10" db="EMBL/GenBank/DDBJ databases">
        <authorList>
            <person name="Varghese N."/>
            <person name="Submissions S."/>
        </authorList>
    </citation>
    <scope>NUCLEOTIDE SEQUENCE [LARGE SCALE GENOMIC DNA]</scope>
    <source>
        <strain evidence="10 11">TC-13</strain>
    </source>
</reference>
<comment type="function">
    <text evidence="8">Catalyzes the ATP-dependent phosphorylation of fructose-l-phosphate to fructose-l,6-bisphosphate.</text>
</comment>
<evidence type="ECO:0000256" key="3">
    <source>
        <dbReference type="ARBA" id="ARBA00022741"/>
    </source>
</evidence>
<comment type="caution">
    <text evidence="10">The sequence shown here is derived from an EMBL/GenBank/DDBJ whole genome shotgun (WGS) entry which is preliminary data.</text>
</comment>
<dbReference type="InterPro" id="IPR002173">
    <property type="entry name" value="Carboh/pur_kinase_PfkB_CS"/>
</dbReference>